<dbReference type="HOGENOM" id="CLU_039559_0_0_1"/>
<keyword evidence="1" id="KW-0418">Kinase</keyword>
<protein>
    <submittedName>
        <fullName evidence="1 2">NADH kinase, putative</fullName>
    </submittedName>
</protein>
<dbReference type="eggNOG" id="KOG4180">
    <property type="taxonomic scope" value="Eukaryota"/>
</dbReference>
<keyword evidence="3" id="KW-1185">Reference proteome</keyword>
<dbReference type="InterPro" id="IPR017437">
    <property type="entry name" value="ATP-NAD_kinase_PpnK-typ_C"/>
</dbReference>
<dbReference type="STRING" id="121224.E0VDZ9"/>
<dbReference type="CTD" id="8239358"/>
<dbReference type="KEGG" id="phu:Phum_PHUM127260"/>
<dbReference type="Gene3D" id="3.40.50.10330">
    <property type="entry name" value="Probable inorganic polyphosphate/atp-NAD kinase, domain 1"/>
    <property type="match status" value="1"/>
</dbReference>
<dbReference type="InterPro" id="IPR017438">
    <property type="entry name" value="ATP-NAD_kinase_N"/>
</dbReference>
<keyword evidence="1" id="KW-0808">Transferase</keyword>
<dbReference type="RefSeq" id="XP_002424343.1">
    <property type="nucleotide sequence ID" value="XM_002424298.1"/>
</dbReference>
<reference evidence="2" key="3">
    <citation type="submission" date="2021-02" db="UniProtKB">
        <authorList>
            <consortium name="EnsemblMetazoa"/>
        </authorList>
    </citation>
    <scope>IDENTIFICATION</scope>
    <source>
        <strain evidence="2">USDA</strain>
    </source>
</reference>
<dbReference type="FunCoup" id="E0VDZ9">
    <property type="interactions" value="1636"/>
</dbReference>
<dbReference type="EMBL" id="DS235088">
    <property type="protein sequence ID" value="EEB11605.1"/>
    <property type="molecule type" value="Genomic_DNA"/>
</dbReference>
<dbReference type="GeneID" id="8239358"/>
<dbReference type="SUPFAM" id="SSF111331">
    <property type="entry name" value="NAD kinase/diacylglycerol kinase-like"/>
    <property type="match status" value="1"/>
</dbReference>
<dbReference type="GO" id="GO:0019674">
    <property type="term" value="P:NAD+ metabolic process"/>
    <property type="evidence" value="ECO:0007669"/>
    <property type="project" value="InterPro"/>
</dbReference>
<dbReference type="InParanoid" id="E0VDZ9"/>
<reference evidence="1" key="1">
    <citation type="submission" date="2007-04" db="EMBL/GenBank/DDBJ databases">
        <title>Annotation of Pediculus humanus corporis strain USDA.</title>
        <authorList>
            <person name="Kirkness E."/>
            <person name="Hannick L."/>
            <person name="Hass B."/>
            <person name="Bruggner R."/>
            <person name="Lawson D."/>
            <person name="Bidwell S."/>
            <person name="Joardar V."/>
            <person name="Caler E."/>
            <person name="Walenz B."/>
            <person name="Inman J."/>
            <person name="Schobel S."/>
            <person name="Galinsky K."/>
            <person name="Amedeo P."/>
            <person name="Strausberg R."/>
        </authorList>
    </citation>
    <scope>NUCLEOTIDE SEQUENCE</scope>
    <source>
        <strain evidence="1">USDA</strain>
    </source>
</reference>
<accession>E0VDZ9</accession>
<organism>
    <name type="scientific">Pediculus humanus subsp. corporis</name>
    <name type="common">Body louse</name>
    <dbReference type="NCBI Taxonomy" id="121224"/>
    <lineage>
        <taxon>Eukaryota</taxon>
        <taxon>Metazoa</taxon>
        <taxon>Ecdysozoa</taxon>
        <taxon>Arthropoda</taxon>
        <taxon>Hexapoda</taxon>
        <taxon>Insecta</taxon>
        <taxon>Pterygota</taxon>
        <taxon>Neoptera</taxon>
        <taxon>Paraneoptera</taxon>
        <taxon>Psocodea</taxon>
        <taxon>Troctomorpha</taxon>
        <taxon>Phthiraptera</taxon>
        <taxon>Anoplura</taxon>
        <taxon>Pediculidae</taxon>
        <taxon>Pediculus</taxon>
    </lineage>
</organism>
<dbReference type="EMBL" id="AAZO01001489">
    <property type="status" value="NOT_ANNOTATED_CDS"/>
    <property type="molecule type" value="Genomic_DNA"/>
</dbReference>
<dbReference type="OrthoDB" id="185618at2759"/>
<dbReference type="InterPro" id="IPR016064">
    <property type="entry name" value="NAD/diacylglycerol_kinase_sf"/>
</dbReference>
<gene>
    <name evidence="2" type="primary">8239358</name>
    <name evidence="1" type="ORF">Phum_PHUM127260</name>
</gene>
<dbReference type="Gene3D" id="2.60.200.30">
    <property type="entry name" value="Probable inorganic polyphosphate/atp-NAD kinase, domain 2"/>
    <property type="match status" value="1"/>
</dbReference>
<evidence type="ECO:0000313" key="3">
    <source>
        <dbReference type="Proteomes" id="UP000009046"/>
    </source>
</evidence>
<dbReference type="GO" id="GO:0003951">
    <property type="term" value="F:NAD+ kinase activity"/>
    <property type="evidence" value="ECO:0007669"/>
    <property type="project" value="InterPro"/>
</dbReference>
<evidence type="ECO:0000313" key="1">
    <source>
        <dbReference type="EMBL" id="EEB11605.1"/>
    </source>
</evidence>
<sequence length="442" mass="51536">MICFYINNFTYIFELVFFFFFSLSKSENIYIYIYKNYKLIFKIIFLVSKKLEAQFSTDKECLNLDKVLLINKVSRLDVERYYHPDLTDKELEENIKKRGIDYESLVKRHKINDEFQNKVLSCFNKFGITIRNVNRFNCTHDDIEWCTSVFPIGGDGTFLYAARQISNTDKPVIGFNSDPSRSEGYLCLPKKYSNNILDALKKLINGDFRWMFRTRIRVTLNEQYVSCVPTELYDVRLQQNKVHDYLGKEKGVHTFKPKKIKQKVPVLALNEVFMSEIFAAKISHFEMRLNNSNKSVKIKSSGLCVCTGTGSTSWNLSINRLSQDDVRDILKLYISETKGEIDDNFTDLVSYISHNFNDKFQFEPEKQILWYTIRDLISLRVWPYPKGIIEPRGYAKTIELKSKCLDAAIIVDGAIFFPFNEGAISILETHPEDALRTVVLND</sequence>
<dbReference type="VEuPathDB" id="VectorBase:PHUM127260"/>
<dbReference type="PANTHER" id="PTHR13158">
    <property type="match status" value="1"/>
</dbReference>
<dbReference type="Proteomes" id="UP000009046">
    <property type="component" value="Unassembled WGS sequence"/>
</dbReference>
<dbReference type="AlphaFoldDB" id="E0VDZ9"/>
<proteinExistence type="predicted"/>
<evidence type="ECO:0000313" key="2">
    <source>
        <dbReference type="EnsemblMetazoa" id="PHUM127260-PA"/>
    </source>
</evidence>
<reference evidence="1" key="2">
    <citation type="submission" date="2007-04" db="EMBL/GenBank/DDBJ databases">
        <title>The genome of the human body louse.</title>
        <authorList>
            <consortium name="The Human Body Louse Genome Consortium"/>
            <person name="Kirkness E."/>
            <person name="Walenz B."/>
            <person name="Hass B."/>
            <person name="Bruggner R."/>
            <person name="Strausberg R."/>
        </authorList>
    </citation>
    <scope>NUCLEOTIDE SEQUENCE</scope>
    <source>
        <strain evidence="1">USDA</strain>
    </source>
</reference>
<dbReference type="GO" id="GO:0005739">
    <property type="term" value="C:mitochondrion"/>
    <property type="evidence" value="ECO:0007669"/>
    <property type="project" value="TreeGrafter"/>
</dbReference>
<dbReference type="OMA" id="WHFNINK"/>
<dbReference type="PANTHER" id="PTHR13158:SF5">
    <property type="entry name" value="NAD KINASE 2, MITOCHONDRIAL"/>
    <property type="match status" value="1"/>
</dbReference>
<dbReference type="EnsemblMetazoa" id="PHUM127260-RA">
    <property type="protein sequence ID" value="PHUM127260-PA"/>
    <property type="gene ID" value="PHUM127260"/>
</dbReference>
<name>E0VDZ9_PEDHC</name>